<sequence>MSEENNEYELNQTDEYVNHLADVQDTHPATASEDILNEHGVLLLKKGAVINQKVAGHLVQHKLKKELDQSISVANPLTVYDILNQILELVESESELNLLHQHFEFEVTLRQLLFVKPIPAQILQRLTVMQEVMPDLYKRSLFCAWMAPLLAKIQDLPHQSYFSAFAAGLSHDIGLLHIPVEAATKQEGLTYQQWRALKTHPIVARIILEGRKIYDEDVLSAVADHQERCDRSGYPAQKPAKEINWAAPLVGLADQLFDIFYDKERTSRTILTWNAYLEVNMSTFGVRNVEALLAVLKEPKISSHVNKALPEVNVGSVSRQNDQVHQLFEMAVELFDIASDYPCSRIARGVSECITQLRWVRDSAGMGSEHLSEWLGWGEKNKDQIDQVEMSEISELLTCLLWRFRHLWRLAVELSWNDKLPAEDKAKIEALYKKMQPLLPRPGLIDPEAPEPEEQTAAMANE</sequence>
<reference evidence="2" key="1">
    <citation type="submission" date="2017-02" db="EMBL/GenBank/DDBJ databases">
        <title>Draft Genome Sequence of the Salt Water Bacterium Oceanospirillum linum ATCC 11336.</title>
        <authorList>
            <person name="Trachtenberg A.M."/>
            <person name="Carney J.G."/>
            <person name="Linnane J.D."/>
            <person name="Rheaume B.A."/>
            <person name="Pitts N.L."/>
            <person name="Mykles D.L."/>
            <person name="Maclea K.S."/>
        </authorList>
    </citation>
    <scope>NUCLEOTIDE SEQUENCE [LARGE SCALE GENOMIC DNA]</scope>
    <source>
        <strain evidence="2">ATCC 11336</strain>
    </source>
</reference>
<evidence type="ECO:0000313" key="2">
    <source>
        <dbReference type="EMBL" id="OOV87177.1"/>
    </source>
</evidence>
<proteinExistence type="predicted"/>
<dbReference type="CDD" id="cd00077">
    <property type="entry name" value="HDc"/>
    <property type="match status" value="1"/>
</dbReference>
<organism evidence="2 3">
    <name type="scientific">Oceanospirillum linum</name>
    <dbReference type="NCBI Taxonomy" id="966"/>
    <lineage>
        <taxon>Bacteria</taxon>
        <taxon>Pseudomonadati</taxon>
        <taxon>Pseudomonadota</taxon>
        <taxon>Gammaproteobacteria</taxon>
        <taxon>Oceanospirillales</taxon>
        <taxon>Oceanospirillaceae</taxon>
        <taxon>Oceanospirillum</taxon>
    </lineage>
</organism>
<accession>A0A1T1HBR8</accession>
<dbReference type="STRING" id="966.BTA35_0209280"/>
<evidence type="ECO:0000313" key="3">
    <source>
        <dbReference type="Proteomes" id="UP000190064"/>
    </source>
</evidence>
<dbReference type="InterPro" id="IPR003607">
    <property type="entry name" value="HD/PDEase_dom"/>
</dbReference>
<dbReference type="Pfam" id="PF13487">
    <property type="entry name" value="HD_5"/>
    <property type="match status" value="1"/>
</dbReference>
<dbReference type="Proteomes" id="UP000190064">
    <property type="component" value="Unassembled WGS sequence"/>
</dbReference>
<gene>
    <name evidence="2" type="ORF">BTA35_0209280</name>
</gene>
<dbReference type="PANTHER" id="PTHR43155:SF2">
    <property type="entry name" value="CYCLIC DI-GMP PHOSPHODIESTERASE PA4108"/>
    <property type="match status" value="1"/>
</dbReference>
<dbReference type="RefSeq" id="WP_078319532.1">
    <property type="nucleotide sequence ID" value="NZ_FXTS01000003.1"/>
</dbReference>
<comment type="caution">
    <text evidence="2">The sequence shown here is derived from an EMBL/GenBank/DDBJ whole genome shotgun (WGS) entry which is preliminary data.</text>
</comment>
<evidence type="ECO:0008006" key="4">
    <source>
        <dbReference type="Google" id="ProtNLM"/>
    </source>
</evidence>
<dbReference type="PANTHER" id="PTHR43155">
    <property type="entry name" value="CYCLIC DI-GMP PHOSPHODIESTERASE PA4108-RELATED"/>
    <property type="match status" value="1"/>
</dbReference>
<dbReference type="Gene3D" id="1.10.3210.10">
    <property type="entry name" value="Hypothetical protein af1432"/>
    <property type="match status" value="1"/>
</dbReference>
<evidence type="ECO:0000256" key="1">
    <source>
        <dbReference type="SAM" id="MobiDB-lite"/>
    </source>
</evidence>
<dbReference type="SUPFAM" id="SSF109604">
    <property type="entry name" value="HD-domain/PDEase-like"/>
    <property type="match status" value="1"/>
</dbReference>
<keyword evidence="3" id="KW-1185">Reference proteome</keyword>
<protein>
    <recommendedName>
        <fullName evidence="4">HD-GYP domain-containing protein</fullName>
    </recommendedName>
</protein>
<name>A0A1T1HBR8_OCELI</name>
<feature type="region of interest" description="Disordered" evidence="1">
    <location>
        <begin position="440"/>
        <end position="462"/>
    </location>
</feature>
<dbReference type="AlphaFoldDB" id="A0A1T1HBR8"/>
<dbReference type="EMBL" id="MTSD02000003">
    <property type="protein sequence ID" value="OOV87177.1"/>
    <property type="molecule type" value="Genomic_DNA"/>
</dbReference>